<name>A0A2P2NWH4_RHIMU</name>
<dbReference type="EMBL" id="GGEC01066348">
    <property type="protein sequence ID" value="MBX46832.1"/>
    <property type="molecule type" value="Transcribed_RNA"/>
</dbReference>
<accession>A0A2P2NWH4</accession>
<proteinExistence type="predicted"/>
<organism evidence="1">
    <name type="scientific">Rhizophora mucronata</name>
    <name type="common">Asiatic mangrove</name>
    <dbReference type="NCBI Taxonomy" id="61149"/>
    <lineage>
        <taxon>Eukaryota</taxon>
        <taxon>Viridiplantae</taxon>
        <taxon>Streptophyta</taxon>
        <taxon>Embryophyta</taxon>
        <taxon>Tracheophyta</taxon>
        <taxon>Spermatophyta</taxon>
        <taxon>Magnoliopsida</taxon>
        <taxon>eudicotyledons</taxon>
        <taxon>Gunneridae</taxon>
        <taxon>Pentapetalae</taxon>
        <taxon>rosids</taxon>
        <taxon>fabids</taxon>
        <taxon>Malpighiales</taxon>
        <taxon>Rhizophoraceae</taxon>
        <taxon>Rhizophora</taxon>
    </lineage>
</organism>
<reference evidence="1" key="1">
    <citation type="submission" date="2018-02" db="EMBL/GenBank/DDBJ databases">
        <title>Rhizophora mucronata_Transcriptome.</title>
        <authorList>
            <person name="Meera S.P."/>
            <person name="Sreeshan A."/>
            <person name="Augustine A."/>
        </authorList>
    </citation>
    <scope>NUCLEOTIDE SEQUENCE</scope>
    <source>
        <tissue evidence="1">Leaf</tissue>
    </source>
</reference>
<sequence>MFPSKKLEWVPDGRKICKMLISPLPSIIA</sequence>
<evidence type="ECO:0000313" key="1">
    <source>
        <dbReference type="EMBL" id="MBX46832.1"/>
    </source>
</evidence>
<protein>
    <submittedName>
        <fullName evidence="1">Uncharacterized protein</fullName>
    </submittedName>
</protein>
<dbReference type="AlphaFoldDB" id="A0A2P2NWH4"/>